<reference evidence="2 3" key="2">
    <citation type="submission" date="2018-11" db="EMBL/GenBank/DDBJ databases">
        <authorList>
            <consortium name="Pathogen Informatics"/>
        </authorList>
    </citation>
    <scope>NUCLEOTIDE SEQUENCE [LARGE SCALE GENOMIC DNA]</scope>
</reference>
<evidence type="ECO:0000313" key="4">
    <source>
        <dbReference type="WBParaSite" id="GPUH_0001186401-mRNA-1"/>
    </source>
</evidence>
<evidence type="ECO:0000313" key="3">
    <source>
        <dbReference type="Proteomes" id="UP000271098"/>
    </source>
</evidence>
<keyword evidence="3" id="KW-1185">Reference proteome</keyword>
<feature type="compositionally biased region" description="Pro residues" evidence="1">
    <location>
        <begin position="47"/>
        <end position="77"/>
    </location>
</feature>
<accession>A0A183DT09</accession>
<dbReference type="Proteomes" id="UP000271098">
    <property type="component" value="Unassembled WGS sequence"/>
</dbReference>
<protein>
    <submittedName>
        <fullName evidence="2 4">Uncharacterized protein</fullName>
    </submittedName>
</protein>
<evidence type="ECO:0000313" key="2">
    <source>
        <dbReference type="EMBL" id="VDN19372.1"/>
    </source>
</evidence>
<dbReference type="AlphaFoldDB" id="A0A183DT09"/>
<organism evidence="4">
    <name type="scientific">Gongylonema pulchrum</name>
    <dbReference type="NCBI Taxonomy" id="637853"/>
    <lineage>
        <taxon>Eukaryota</taxon>
        <taxon>Metazoa</taxon>
        <taxon>Ecdysozoa</taxon>
        <taxon>Nematoda</taxon>
        <taxon>Chromadorea</taxon>
        <taxon>Rhabditida</taxon>
        <taxon>Spirurina</taxon>
        <taxon>Spiruromorpha</taxon>
        <taxon>Spiruroidea</taxon>
        <taxon>Gongylonematidae</taxon>
        <taxon>Gongylonema</taxon>
    </lineage>
</organism>
<reference evidence="4" key="1">
    <citation type="submission" date="2016-06" db="UniProtKB">
        <authorList>
            <consortium name="WormBaseParasite"/>
        </authorList>
    </citation>
    <scope>IDENTIFICATION</scope>
</reference>
<name>A0A183DT09_9BILA</name>
<evidence type="ECO:0000256" key="1">
    <source>
        <dbReference type="SAM" id="MobiDB-lite"/>
    </source>
</evidence>
<dbReference type="EMBL" id="UYRT01078848">
    <property type="protein sequence ID" value="VDN19372.1"/>
    <property type="molecule type" value="Genomic_DNA"/>
</dbReference>
<gene>
    <name evidence="2" type="ORF">GPUH_LOCUS11850</name>
</gene>
<feature type="compositionally biased region" description="Low complexity" evidence="1">
    <location>
        <begin position="78"/>
        <end position="89"/>
    </location>
</feature>
<feature type="region of interest" description="Disordered" evidence="1">
    <location>
        <begin position="1"/>
        <end position="96"/>
    </location>
</feature>
<feature type="compositionally biased region" description="Basic and acidic residues" evidence="1">
    <location>
        <begin position="17"/>
        <end position="32"/>
    </location>
</feature>
<sequence length="164" mass="17906">MVSTKEAGPEQGSQEQAHPEVLKKLRRGETGHVARPKKQRPKAAAAAPPPPPQPPPPSAQAPRPPPAQASRPPPASSAPPASSSPPTSSAEKREAARSVSLILNERPGVHYFCCDRFFRCGERCLIAREIWPSDGGSIELNRKELKRFILENEAKRYVRSEHGE</sequence>
<proteinExistence type="predicted"/>
<dbReference type="OrthoDB" id="5824545at2759"/>
<dbReference type="WBParaSite" id="GPUH_0001186401-mRNA-1">
    <property type="protein sequence ID" value="GPUH_0001186401-mRNA-1"/>
    <property type="gene ID" value="GPUH_0001186401"/>
</dbReference>